<name>A0A1E4TLV5_9ASCO</name>
<reference evidence="2" key="1">
    <citation type="submission" date="2016-02" db="EMBL/GenBank/DDBJ databases">
        <title>Comparative genomics of biotechnologically important yeasts.</title>
        <authorList>
            <consortium name="DOE Joint Genome Institute"/>
            <person name="Riley R."/>
            <person name="Haridas S."/>
            <person name="Wolfe K.H."/>
            <person name="Lopes M.R."/>
            <person name="Hittinger C.T."/>
            <person name="Goker M."/>
            <person name="Salamov A."/>
            <person name="Wisecaver J."/>
            <person name="Long T.M."/>
            <person name="Aerts A.L."/>
            <person name="Barry K."/>
            <person name="Choi C."/>
            <person name="Clum A."/>
            <person name="Coughlan A.Y."/>
            <person name="Deshpande S."/>
            <person name="Douglass A.P."/>
            <person name="Hanson S.J."/>
            <person name="Klenk H.-P."/>
            <person name="Labutti K."/>
            <person name="Lapidus A."/>
            <person name="Lindquist E."/>
            <person name="Lipzen A."/>
            <person name="Meier-Kolthoff J.P."/>
            <person name="Ohm R.A."/>
            <person name="Otillar R.P."/>
            <person name="Pangilinan J."/>
            <person name="Peng Y."/>
            <person name="Rokas A."/>
            <person name="Rosa C.A."/>
            <person name="Scheuner C."/>
            <person name="Sibirny A.A."/>
            <person name="Slot J.C."/>
            <person name="Stielow J.B."/>
            <person name="Sun H."/>
            <person name="Kurtzman C.P."/>
            <person name="Blackwell M."/>
            <person name="Jeffries T.W."/>
            <person name="Grigoriev I.V."/>
        </authorList>
    </citation>
    <scope>NUCLEOTIDE SEQUENCE [LARGE SCALE GENOMIC DNA]</scope>
    <source>
        <strain evidence="2">NRRL Y-17796</strain>
    </source>
</reference>
<evidence type="ECO:0000313" key="2">
    <source>
        <dbReference type="Proteomes" id="UP000095023"/>
    </source>
</evidence>
<organism evidence="1 2">
    <name type="scientific">Tortispora caseinolytica NRRL Y-17796</name>
    <dbReference type="NCBI Taxonomy" id="767744"/>
    <lineage>
        <taxon>Eukaryota</taxon>
        <taxon>Fungi</taxon>
        <taxon>Dikarya</taxon>
        <taxon>Ascomycota</taxon>
        <taxon>Saccharomycotina</taxon>
        <taxon>Trigonopsidomycetes</taxon>
        <taxon>Trigonopsidales</taxon>
        <taxon>Trigonopsidaceae</taxon>
        <taxon>Tortispora</taxon>
    </lineage>
</organism>
<accession>A0A1E4TLV5</accession>
<dbReference type="AlphaFoldDB" id="A0A1E4TLV5"/>
<keyword evidence="2" id="KW-1185">Reference proteome</keyword>
<protein>
    <submittedName>
        <fullName evidence="1">Uncharacterized protein</fullName>
    </submittedName>
</protein>
<proteinExistence type="predicted"/>
<evidence type="ECO:0000313" key="1">
    <source>
        <dbReference type="EMBL" id="ODV92732.1"/>
    </source>
</evidence>
<sequence>MSRYKPLHLIARLLCTTSNAYKGHHHRYFYYDIDSDNHRNITFIIQSPYVRNTFVRTKRITDDSGSILTTLPGVD</sequence>
<gene>
    <name evidence="1" type="ORF">CANCADRAFT_30800</name>
</gene>
<dbReference type="EMBL" id="KV453841">
    <property type="protein sequence ID" value="ODV92732.1"/>
    <property type="molecule type" value="Genomic_DNA"/>
</dbReference>
<dbReference type="Proteomes" id="UP000095023">
    <property type="component" value="Unassembled WGS sequence"/>
</dbReference>